<dbReference type="Pfam" id="PF01471">
    <property type="entry name" value="PG_binding_1"/>
    <property type="match status" value="1"/>
</dbReference>
<keyword evidence="5" id="KW-0808">Transferase</keyword>
<feature type="compositionally biased region" description="Polar residues" evidence="12">
    <location>
        <begin position="283"/>
        <end position="293"/>
    </location>
</feature>
<feature type="compositionally biased region" description="Low complexity" evidence="12">
    <location>
        <begin position="1270"/>
        <end position="1285"/>
    </location>
</feature>
<evidence type="ECO:0000256" key="5">
    <source>
        <dbReference type="ARBA" id="ARBA00022679"/>
    </source>
</evidence>
<dbReference type="GO" id="GO:0061630">
    <property type="term" value="F:ubiquitin protein ligase activity"/>
    <property type="evidence" value="ECO:0007669"/>
    <property type="project" value="UniProtKB-EC"/>
</dbReference>
<feature type="compositionally biased region" description="Basic and acidic residues" evidence="12">
    <location>
        <begin position="1259"/>
        <end position="1269"/>
    </location>
</feature>
<dbReference type="InterPro" id="IPR001841">
    <property type="entry name" value="Znf_RING"/>
</dbReference>
<sequence length="1421" mass="158436">MKSRTLQILGCLREISGTNEPESACSSAITDNTQPSVIPMETTISETQRNTNEQVPEAVTPTERSSNSPSRITMTPQLLRNTSLSISTPFSQTTGNLEGDQTAMARQISLMQNPQPDFDATSPTAPLIRENVASSASTDSDELRLDGGNSGMITFAPIFQVHPDLQSRLQALRNDMNRPEYITQPPGILRVFRPPDTETTNIDEQETETISRVSQLLHPHIRRRARRRSRASRVLQNHMRHHLIQHQPREGPNADNRETTLPTSTTFGLTTTEGQREEGGETSITSAAPTTVKLNEPKLKQQEESYNLGENFECNICFQKANEAVVTCCGHLFCWPCLYRWLYIHSSHHECPVCKGAIDENTITPIYGRECENSISARQDISNGPRLARIPPRPQARRVESARQLQEREQRIREREQRERALERERERQQQERGDLSNARVLGSFMTVQTGEVTSTSQITEGLNQVEGPNARDDLLSQETNSTSYLEEIDSSEQHVNENGGFGEAAGTSSQTPATTSNLLFDIQQQIKHGSETAMNRIRSLHFQRSINARQEQLRLSHLPQGWKNITDTGGILTPINATRVTTPMRSIQGETDRTLGKRILANINREFLDDSLREDGGAVMQMLHQPWKRNFIASQVTLPAAKDVGIASNSERNDSSLDRQVTVDPTQRKGWIEALPLRIPNTGNVGETSNLQRFQESPDEIRHLSGLPPPEISSLHSQPSVLEPVTGNRTRKYNMPLILSYRWMDEICPNFLFPKSCSVSTESKRKRREEEQITAKKAHHEVDVSASSSGVTFPQSSNSRAPDLTCEEPPLSGPGSKMDDEGHAILITTSYELKLDYFHLPARFACQVLAWSPKLFRDFPSDVKGGHRSRTNGRSTFGTFTSDPKNCLLKLQMPRNRTVAEASARNFISFKVGEFPQLVAVTIAIHDSKHLLHHFSIDFWPCTSTQSHGSIFVRILSQIIARTSGFRAGSLELISRVYAYRSHSIDRNQRRIAAGGQIIVRVGADLNWEKEEARWVREEQRWLREEQRWLREEARWLEEKQALIEDSTALRTQVSVLKRELEEIRSQLRTNEVTDTSLRNLVSGMKTLLQALTGPVSGDSLAEKREIQQISPALLVSEVKRAIEVNPQVIVAPSKVIAVLTPDEVSSTSKSAPKDETSPGGNPQTSSSVPESIEGAKKASSPVPRKSRTLKTGTDGDDVKELHEALAKQGFYSGEEEMEFSMFSDGTESAVKTWQASIGVREDGQVTPQLLAKLLGRAEDKTEKEKESGAAAKANNSATSNGKSPDVASPKAQDAATRSSREIDRYERTDAQDSSASVSKRRVYLLGENRWEEPDRLSRKREEESKPGKVNGMKIAVQKCFSCNGVGTMLCTDCEGTGDLNVEEQFLEWIGEEPVCPYCDGVGAVPCDICDGQGVQSVKK</sequence>
<dbReference type="InterPro" id="IPR036366">
    <property type="entry name" value="PGBDSf"/>
</dbReference>
<dbReference type="InterPro" id="IPR045103">
    <property type="entry name" value="RNF5/RNF185-like"/>
</dbReference>
<gene>
    <name evidence="14" type="ORF">R1sor_017058</name>
</gene>
<dbReference type="EC" id="2.3.2.27" evidence="4"/>
<comment type="subcellular location">
    <subcellularLocation>
        <location evidence="2">Endomembrane system</location>
    </subcellularLocation>
</comment>
<evidence type="ECO:0000256" key="3">
    <source>
        <dbReference type="ARBA" id="ARBA00004906"/>
    </source>
</evidence>
<dbReference type="SUPFAM" id="SSF57850">
    <property type="entry name" value="RING/U-box"/>
    <property type="match status" value="1"/>
</dbReference>
<dbReference type="InterPro" id="IPR013083">
    <property type="entry name" value="Znf_RING/FYVE/PHD"/>
</dbReference>
<dbReference type="Pfam" id="PF13920">
    <property type="entry name" value="zf-C3HC4_3"/>
    <property type="match status" value="1"/>
</dbReference>
<organism evidence="14 15">
    <name type="scientific">Riccia sorocarpa</name>
    <dbReference type="NCBI Taxonomy" id="122646"/>
    <lineage>
        <taxon>Eukaryota</taxon>
        <taxon>Viridiplantae</taxon>
        <taxon>Streptophyta</taxon>
        <taxon>Embryophyta</taxon>
        <taxon>Marchantiophyta</taxon>
        <taxon>Marchantiopsida</taxon>
        <taxon>Marchantiidae</taxon>
        <taxon>Marchantiales</taxon>
        <taxon>Ricciaceae</taxon>
        <taxon>Riccia</taxon>
    </lineage>
</organism>
<evidence type="ECO:0000256" key="4">
    <source>
        <dbReference type="ARBA" id="ARBA00012483"/>
    </source>
</evidence>
<proteinExistence type="predicted"/>
<evidence type="ECO:0000313" key="14">
    <source>
        <dbReference type="EMBL" id="KAL3699036.1"/>
    </source>
</evidence>
<evidence type="ECO:0000256" key="6">
    <source>
        <dbReference type="ARBA" id="ARBA00022723"/>
    </source>
</evidence>
<evidence type="ECO:0000256" key="11">
    <source>
        <dbReference type="PROSITE-ProRule" id="PRU00175"/>
    </source>
</evidence>
<feature type="compositionally biased region" description="Basic and acidic residues" evidence="12">
    <location>
        <begin position="1300"/>
        <end position="1312"/>
    </location>
</feature>
<comment type="catalytic activity">
    <reaction evidence="1">
        <text>S-ubiquitinyl-[E2 ubiquitin-conjugating enzyme]-L-cysteine + [acceptor protein]-L-lysine = [E2 ubiquitin-conjugating enzyme]-L-cysteine + N(6)-ubiquitinyl-[acceptor protein]-L-lysine.</text>
        <dbReference type="EC" id="2.3.2.27"/>
    </reaction>
</comment>
<dbReference type="InterPro" id="IPR002477">
    <property type="entry name" value="Peptidoglycan-bd-like"/>
</dbReference>
<dbReference type="Proteomes" id="UP001633002">
    <property type="component" value="Unassembled WGS sequence"/>
</dbReference>
<dbReference type="CDD" id="cd16534">
    <property type="entry name" value="RING-HC_RNF5-like"/>
    <property type="match status" value="1"/>
</dbReference>
<keyword evidence="7 11" id="KW-0863">Zinc-finger</keyword>
<accession>A0ABD3I685</accession>
<feature type="compositionally biased region" description="Polar residues" evidence="12">
    <location>
        <begin position="1160"/>
        <end position="1171"/>
    </location>
</feature>
<dbReference type="PROSITE" id="PS50089">
    <property type="entry name" value="ZF_RING_2"/>
    <property type="match status" value="1"/>
</dbReference>
<evidence type="ECO:0000256" key="8">
    <source>
        <dbReference type="ARBA" id="ARBA00022786"/>
    </source>
</evidence>
<reference evidence="14 15" key="1">
    <citation type="submission" date="2024-09" db="EMBL/GenBank/DDBJ databases">
        <title>Chromosome-scale assembly of Riccia sorocarpa.</title>
        <authorList>
            <person name="Paukszto L."/>
        </authorList>
    </citation>
    <scope>NUCLEOTIDE SEQUENCE [LARGE SCALE GENOMIC DNA]</scope>
    <source>
        <strain evidence="14">LP-2024</strain>
        <tissue evidence="14">Aerial parts of the thallus</tissue>
    </source>
</reference>
<comment type="caution">
    <text evidence="14">The sequence shown here is derived from an EMBL/GenBank/DDBJ whole genome shotgun (WGS) entry which is preliminary data.</text>
</comment>
<dbReference type="Gene3D" id="1.10.101.10">
    <property type="entry name" value="PGBD-like superfamily/PGBD"/>
    <property type="match status" value="1"/>
</dbReference>
<feature type="compositionally biased region" description="Polar residues" evidence="12">
    <location>
        <begin position="62"/>
        <end position="72"/>
    </location>
</feature>
<dbReference type="PANTHER" id="PTHR12313">
    <property type="entry name" value="E3 UBIQUITIN-PROTEIN LIGASE RNF5-RELATED"/>
    <property type="match status" value="1"/>
</dbReference>
<evidence type="ECO:0000256" key="7">
    <source>
        <dbReference type="ARBA" id="ARBA00022771"/>
    </source>
</evidence>
<comment type="pathway">
    <text evidence="3">Protein modification; protein ubiquitination.</text>
</comment>
<feature type="region of interest" description="Disordered" evidence="12">
    <location>
        <begin position="245"/>
        <end position="298"/>
    </location>
</feature>
<dbReference type="GO" id="GO:0012505">
    <property type="term" value="C:endomembrane system"/>
    <property type="evidence" value="ECO:0007669"/>
    <property type="project" value="UniProtKB-SubCell"/>
</dbReference>
<dbReference type="EMBL" id="JBJQOH010000001">
    <property type="protein sequence ID" value="KAL3699036.1"/>
    <property type="molecule type" value="Genomic_DNA"/>
</dbReference>
<name>A0ABD3I685_9MARC</name>
<feature type="domain" description="RING-type" evidence="13">
    <location>
        <begin position="314"/>
        <end position="355"/>
    </location>
</feature>
<evidence type="ECO:0000259" key="13">
    <source>
        <dbReference type="PROSITE" id="PS50089"/>
    </source>
</evidence>
<evidence type="ECO:0000256" key="10">
    <source>
        <dbReference type="ARBA" id="ARBA00023136"/>
    </source>
</evidence>
<evidence type="ECO:0000256" key="9">
    <source>
        <dbReference type="ARBA" id="ARBA00022833"/>
    </source>
</evidence>
<keyword evidence="15" id="KW-1185">Reference proteome</keyword>
<dbReference type="Gene3D" id="3.30.40.10">
    <property type="entry name" value="Zinc/RING finger domain, C3HC4 (zinc finger)"/>
    <property type="match status" value="1"/>
</dbReference>
<dbReference type="SMART" id="SM00184">
    <property type="entry name" value="RING"/>
    <property type="match status" value="1"/>
</dbReference>
<feature type="region of interest" description="Disordered" evidence="12">
    <location>
        <begin position="1144"/>
        <end position="1200"/>
    </location>
</feature>
<dbReference type="InterPro" id="IPR017907">
    <property type="entry name" value="Znf_RING_CS"/>
</dbReference>
<evidence type="ECO:0000313" key="15">
    <source>
        <dbReference type="Proteomes" id="UP001633002"/>
    </source>
</evidence>
<dbReference type="PROSITE" id="PS00518">
    <property type="entry name" value="ZF_RING_1"/>
    <property type="match status" value="1"/>
</dbReference>
<dbReference type="SUPFAM" id="SSF47090">
    <property type="entry name" value="PGBD-like"/>
    <property type="match status" value="1"/>
</dbReference>
<evidence type="ECO:0000256" key="12">
    <source>
        <dbReference type="SAM" id="MobiDB-lite"/>
    </source>
</evidence>
<feature type="compositionally biased region" description="Polar residues" evidence="12">
    <location>
        <begin position="44"/>
        <end position="54"/>
    </location>
</feature>
<feature type="region of interest" description="Disordered" evidence="12">
    <location>
        <begin position="382"/>
        <end position="441"/>
    </location>
</feature>
<dbReference type="InterPro" id="IPR036410">
    <property type="entry name" value="HSP_DnaJ_Cys-rich_dom_sf"/>
</dbReference>
<evidence type="ECO:0000256" key="1">
    <source>
        <dbReference type="ARBA" id="ARBA00000900"/>
    </source>
</evidence>
<feature type="region of interest" description="Disordered" evidence="12">
    <location>
        <begin position="1259"/>
        <end position="1320"/>
    </location>
</feature>
<feature type="compositionally biased region" description="Polar residues" evidence="12">
    <location>
        <begin position="786"/>
        <end position="801"/>
    </location>
</feature>
<dbReference type="SUPFAM" id="SSF57938">
    <property type="entry name" value="DnaJ/Hsp40 cysteine-rich domain"/>
    <property type="match status" value="1"/>
</dbReference>
<keyword evidence="10" id="KW-0472">Membrane</keyword>
<keyword evidence="9" id="KW-0862">Zinc</keyword>
<keyword evidence="6" id="KW-0479">Metal-binding</keyword>
<dbReference type="InterPro" id="IPR036365">
    <property type="entry name" value="PGBD-like_sf"/>
</dbReference>
<protein>
    <recommendedName>
        <fullName evidence="4">RING-type E3 ubiquitin transferase</fullName>
        <ecNumber evidence="4">2.3.2.27</ecNumber>
    </recommendedName>
</protein>
<feature type="region of interest" description="Disordered" evidence="12">
    <location>
        <begin position="44"/>
        <end position="72"/>
    </location>
</feature>
<feature type="region of interest" description="Disordered" evidence="12">
    <location>
        <begin position="763"/>
        <end position="819"/>
    </location>
</feature>
<evidence type="ECO:0000256" key="2">
    <source>
        <dbReference type="ARBA" id="ARBA00004308"/>
    </source>
</evidence>
<dbReference type="GO" id="GO:0008270">
    <property type="term" value="F:zinc ion binding"/>
    <property type="evidence" value="ECO:0007669"/>
    <property type="project" value="UniProtKB-KW"/>
</dbReference>
<keyword evidence="8" id="KW-0833">Ubl conjugation pathway</keyword>
<feature type="compositionally biased region" description="Basic and acidic residues" evidence="12">
    <location>
        <begin position="397"/>
        <end position="435"/>
    </location>
</feature>
<feature type="compositionally biased region" description="Low complexity" evidence="12">
    <location>
        <begin position="259"/>
        <end position="273"/>
    </location>
</feature>